<keyword evidence="2" id="KW-0349">Heme</keyword>
<accession>A0ABX7BFT1</accession>
<evidence type="ECO:0000256" key="1">
    <source>
        <dbReference type="ARBA" id="ARBA00010617"/>
    </source>
</evidence>
<reference evidence="5" key="1">
    <citation type="submission" date="2021-01" db="EMBL/GenBank/DDBJ databases">
        <title>Skermanella TT6 skin isolate.</title>
        <authorList>
            <person name="Lee K."/>
            <person name="Ganzorig M."/>
        </authorList>
    </citation>
    <scope>NUCLEOTIDE SEQUENCE [LARGE SCALE GENOMIC DNA]</scope>
    <source>
        <strain evidence="3 5">TT6</strain>
        <plasmid evidence="3 5">pTT6-1</plasmid>
    </source>
</reference>
<evidence type="ECO:0000313" key="5">
    <source>
        <dbReference type="Proteomes" id="UP000595197"/>
    </source>
</evidence>
<protein>
    <submittedName>
        <fullName evidence="4">Cytochrome P450</fullName>
    </submittedName>
</protein>
<dbReference type="PRINTS" id="PR00359">
    <property type="entry name" value="BP450"/>
</dbReference>
<keyword evidence="2" id="KW-0503">Monooxygenase</keyword>
<dbReference type="PANTHER" id="PTHR46696:SF1">
    <property type="entry name" value="CYTOCHROME P450 YJIB-RELATED"/>
    <property type="match status" value="1"/>
</dbReference>
<dbReference type="Proteomes" id="UP000595197">
    <property type="component" value="Plasmid pTT6-1"/>
</dbReference>
<dbReference type="InterPro" id="IPR036396">
    <property type="entry name" value="Cyt_P450_sf"/>
</dbReference>
<geneLocation type="plasmid" evidence="4 5">
    <name>pTT6-1</name>
</geneLocation>
<keyword evidence="5" id="KW-1185">Reference proteome</keyword>
<evidence type="ECO:0000313" key="4">
    <source>
        <dbReference type="EMBL" id="QQP93250.1"/>
    </source>
</evidence>
<reference evidence="4" key="2">
    <citation type="submission" date="2021-02" db="EMBL/GenBank/DDBJ databases">
        <title>Skermanella TT6 skin isolate.</title>
        <authorList>
            <person name="Lee K."/>
            <person name="Ganzorig M."/>
        </authorList>
    </citation>
    <scope>NUCLEOTIDE SEQUENCE</scope>
    <source>
        <strain evidence="4">TT6</strain>
        <plasmid evidence="4">pTT6-1</plasmid>
    </source>
</reference>
<name>A0ABX7BFT1_9PROT</name>
<evidence type="ECO:0000256" key="2">
    <source>
        <dbReference type="RuleBase" id="RU000461"/>
    </source>
</evidence>
<dbReference type="SUPFAM" id="SSF48264">
    <property type="entry name" value="Cytochrome P450"/>
    <property type="match status" value="1"/>
</dbReference>
<dbReference type="PANTHER" id="PTHR46696">
    <property type="entry name" value="P450, PUTATIVE (EUROFUNG)-RELATED"/>
    <property type="match status" value="1"/>
</dbReference>
<keyword evidence="2" id="KW-0560">Oxidoreductase</keyword>
<dbReference type="CDD" id="cd20625">
    <property type="entry name" value="CYP164-like"/>
    <property type="match status" value="1"/>
</dbReference>
<sequence>MEDLTIDNVADKVAKRPLPLFNPRDPDFIRDPYPTYHRLRRQSPLLWDPAGNYWLATSYDVCSEILRDRRFGRRYEAHIENIYRRGMMDQTAFRLMAMTMLMQEPPNHARLRGLVTEAFSARRVVLMRQRIRTLVGDLLDQLVPRGTMDVIRDFAHVLPVTVICDMLGVPAEDTRLFHETTISTRMLDPVPMNESELREANAMFEEQGAYFTNLFERRRRDPEDDLITALVQVGDGGGLTDDELLANVWLLFAAGHETTRNLIGNGLLALHRNPGQLARLQLDPSLIPSAVTELLRYDSPVQFVGRTALEDTDIAGTTIAEGQVVLCLVGAANRDPAKFGEPDLLDFGRSNNRPLSFGGGIHFCLGAQLTQIEGQEAFVGILSRLPGMRLHDADEPSWQPNFAIHGLKTLMASWDPA</sequence>
<dbReference type="EMBL" id="CP067421">
    <property type="protein sequence ID" value="QQP93250.1"/>
    <property type="molecule type" value="Genomic_DNA"/>
</dbReference>
<gene>
    <name evidence="3" type="ORF">IGS68_28445</name>
    <name evidence="4" type="ORF">IGS68_29460</name>
</gene>
<keyword evidence="2" id="KW-0479">Metal-binding</keyword>
<dbReference type="Gene3D" id="1.10.630.10">
    <property type="entry name" value="Cytochrome P450"/>
    <property type="match status" value="1"/>
</dbReference>
<organism evidence="4 5">
    <name type="scientific">Skermanella cutis</name>
    <dbReference type="NCBI Taxonomy" id="2775420"/>
    <lineage>
        <taxon>Bacteria</taxon>
        <taxon>Pseudomonadati</taxon>
        <taxon>Pseudomonadota</taxon>
        <taxon>Alphaproteobacteria</taxon>
        <taxon>Rhodospirillales</taxon>
        <taxon>Azospirillaceae</taxon>
        <taxon>Skermanella</taxon>
    </lineage>
</organism>
<comment type="similarity">
    <text evidence="1 2">Belongs to the cytochrome P450 family.</text>
</comment>
<keyword evidence="2" id="KW-0408">Iron</keyword>
<dbReference type="InterPro" id="IPR002397">
    <property type="entry name" value="Cyt_P450_B"/>
</dbReference>
<dbReference type="RefSeq" id="WP_201082473.1">
    <property type="nucleotide sequence ID" value="NZ_CP067421.1"/>
</dbReference>
<dbReference type="InterPro" id="IPR001128">
    <property type="entry name" value="Cyt_P450"/>
</dbReference>
<dbReference type="PROSITE" id="PS00086">
    <property type="entry name" value="CYTOCHROME_P450"/>
    <property type="match status" value="1"/>
</dbReference>
<dbReference type="Pfam" id="PF00067">
    <property type="entry name" value="p450"/>
    <property type="match status" value="2"/>
</dbReference>
<dbReference type="EMBL" id="CP067421">
    <property type="protein sequence ID" value="QQP93093.1"/>
    <property type="molecule type" value="Genomic_DNA"/>
</dbReference>
<dbReference type="InterPro" id="IPR017972">
    <property type="entry name" value="Cyt_P450_CS"/>
</dbReference>
<proteinExistence type="inferred from homology"/>
<evidence type="ECO:0000313" key="3">
    <source>
        <dbReference type="EMBL" id="QQP93093.1"/>
    </source>
</evidence>
<keyword evidence="4" id="KW-0614">Plasmid</keyword>